<reference evidence="2" key="2">
    <citation type="submission" date="2015-01" db="EMBL/GenBank/DDBJ databases">
        <title>Evolutionary Origins and Diversification of the Mycorrhizal Mutualists.</title>
        <authorList>
            <consortium name="DOE Joint Genome Institute"/>
            <consortium name="Mycorrhizal Genomics Consortium"/>
            <person name="Kohler A."/>
            <person name="Kuo A."/>
            <person name="Nagy L.G."/>
            <person name="Floudas D."/>
            <person name="Copeland A."/>
            <person name="Barry K.W."/>
            <person name="Cichocki N."/>
            <person name="Veneault-Fourrey C."/>
            <person name="LaButti K."/>
            <person name="Lindquist E.A."/>
            <person name="Lipzen A."/>
            <person name="Lundell T."/>
            <person name="Morin E."/>
            <person name="Murat C."/>
            <person name="Riley R."/>
            <person name="Ohm R."/>
            <person name="Sun H."/>
            <person name="Tunlid A."/>
            <person name="Henrissat B."/>
            <person name="Grigoriev I.V."/>
            <person name="Hibbett D.S."/>
            <person name="Martin F."/>
        </authorList>
    </citation>
    <scope>NUCLEOTIDE SEQUENCE [LARGE SCALE GENOMIC DNA]</scope>
    <source>
        <strain evidence="2">MUT 4182</strain>
    </source>
</reference>
<dbReference type="HOGENOM" id="CLU_2656268_0_0_1"/>
<dbReference type="EMBL" id="KN823108">
    <property type="protein sequence ID" value="KIO22509.1"/>
    <property type="molecule type" value="Genomic_DNA"/>
</dbReference>
<keyword evidence="2" id="KW-1185">Reference proteome</keyword>
<organism evidence="1 2">
    <name type="scientific">Tulasnella calospora MUT 4182</name>
    <dbReference type="NCBI Taxonomy" id="1051891"/>
    <lineage>
        <taxon>Eukaryota</taxon>
        <taxon>Fungi</taxon>
        <taxon>Dikarya</taxon>
        <taxon>Basidiomycota</taxon>
        <taxon>Agaricomycotina</taxon>
        <taxon>Agaricomycetes</taxon>
        <taxon>Cantharellales</taxon>
        <taxon>Tulasnellaceae</taxon>
        <taxon>Tulasnella</taxon>
    </lineage>
</organism>
<sequence length="76" mass="8230">MHVAGARDSEAATLARACGHRAMLQHVLHPTRFVSLATPNTADQPPDTICEVSVIQLGVRESNAGLHQWFSHAWGC</sequence>
<name>A0A0C3QCW8_9AGAM</name>
<accession>A0A0C3QCW8</accession>
<proteinExistence type="predicted"/>
<gene>
    <name evidence="1" type="ORF">M407DRAFT_245151</name>
</gene>
<reference evidence="1 2" key="1">
    <citation type="submission" date="2014-04" db="EMBL/GenBank/DDBJ databases">
        <authorList>
            <consortium name="DOE Joint Genome Institute"/>
            <person name="Kuo A."/>
            <person name="Girlanda M."/>
            <person name="Perotto S."/>
            <person name="Kohler A."/>
            <person name="Nagy L.G."/>
            <person name="Floudas D."/>
            <person name="Copeland A."/>
            <person name="Barry K.W."/>
            <person name="Cichocki N."/>
            <person name="Veneault-Fourrey C."/>
            <person name="LaButti K."/>
            <person name="Lindquist E.A."/>
            <person name="Lipzen A."/>
            <person name="Lundell T."/>
            <person name="Morin E."/>
            <person name="Murat C."/>
            <person name="Sun H."/>
            <person name="Tunlid A."/>
            <person name="Henrissat B."/>
            <person name="Grigoriev I.V."/>
            <person name="Hibbett D.S."/>
            <person name="Martin F."/>
            <person name="Nordberg H.P."/>
            <person name="Cantor M.N."/>
            <person name="Hua S.X."/>
        </authorList>
    </citation>
    <scope>NUCLEOTIDE SEQUENCE [LARGE SCALE GENOMIC DNA]</scope>
    <source>
        <strain evidence="1 2">MUT 4182</strain>
    </source>
</reference>
<evidence type="ECO:0000313" key="2">
    <source>
        <dbReference type="Proteomes" id="UP000054248"/>
    </source>
</evidence>
<dbReference type="AlphaFoldDB" id="A0A0C3QCW8"/>
<dbReference type="Proteomes" id="UP000054248">
    <property type="component" value="Unassembled WGS sequence"/>
</dbReference>
<protein>
    <submittedName>
        <fullName evidence="1">Uncharacterized protein</fullName>
    </submittedName>
</protein>
<evidence type="ECO:0000313" key="1">
    <source>
        <dbReference type="EMBL" id="KIO22509.1"/>
    </source>
</evidence>